<organism evidence="4 5">
    <name type="scientific">Papaver somniferum</name>
    <name type="common">Opium poppy</name>
    <dbReference type="NCBI Taxonomy" id="3469"/>
    <lineage>
        <taxon>Eukaryota</taxon>
        <taxon>Viridiplantae</taxon>
        <taxon>Streptophyta</taxon>
        <taxon>Embryophyta</taxon>
        <taxon>Tracheophyta</taxon>
        <taxon>Spermatophyta</taxon>
        <taxon>Magnoliopsida</taxon>
        <taxon>Ranunculales</taxon>
        <taxon>Papaveraceae</taxon>
        <taxon>Papaveroideae</taxon>
        <taxon>Papaver</taxon>
    </lineage>
</organism>
<dbReference type="Pfam" id="PF13962">
    <property type="entry name" value="PGG"/>
    <property type="match status" value="2"/>
</dbReference>
<dbReference type="InterPro" id="IPR002110">
    <property type="entry name" value="Ankyrin_rpt"/>
</dbReference>
<dbReference type="SUPFAM" id="SSF48403">
    <property type="entry name" value="Ankyrin repeat"/>
    <property type="match status" value="1"/>
</dbReference>
<dbReference type="Proteomes" id="UP000316621">
    <property type="component" value="Chromosome 7"/>
</dbReference>
<feature type="domain" description="PGG" evidence="3">
    <location>
        <begin position="76"/>
        <end position="189"/>
    </location>
</feature>
<feature type="transmembrane region" description="Helical" evidence="2">
    <location>
        <begin position="694"/>
        <end position="717"/>
    </location>
</feature>
<dbReference type="PANTHER" id="PTHR24177">
    <property type="entry name" value="CASKIN"/>
    <property type="match status" value="1"/>
</dbReference>
<feature type="transmembrane region" description="Helical" evidence="2">
    <location>
        <begin position="811"/>
        <end position="832"/>
    </location>
</feature>
<feature type="domain" description="PGG" evidence="3">
    <location>
        <begin position="684"/>
        <end position="803"/>
    </location>
</feature>
<keyword evidence="1" id="KW-0040">ANK repeat</keyword>
<dbReference type="Gramene" id="RZC72118">
    <property type="protein sequence ID" value="RZC72118"/>
    <property type="gene ID" value="C5167_035344"/>
</dbReference>
<dbReference type="STRING" id="3469.A0A4Y7KJ73"/>
<sequence length="859" mass="97713">MEEVTLSYTTLLVYIAPSTQLNLVSGAALQMQREMQWFTAVEFILLERYRRVRNKDGYTAQQIFIDEHKGLVKEGEKWMRYTSQSRMLVATLISTVVFAAAFTVPSGSYNDANGNINRLPSLLNKNSFIVFAIADSLALFSSDTSILMFLSILTSRYSEEDFLRGLPQKFILGDLFFSLATMMISFGSAVDIMVCQRLAWIIVPIAMLGCVPMTLFVWLLFPLFVDMIYSTYWPTKLHQRTTKRKEHEDLYEAAKRGNWKRADEIFNVNPGATMTDITIESETVLHIAADHTNWQFVENLVGLMPPKALEQKESRYGYTAVHTAAMEGNTKVVKLMVKKNPCLTKIHDNYGRIPLHTAVKFVSERQKEVVQYLYSSTRYDNPTPFTGPRGASLLCDLIDSNFYDIALSIVQNYPKLVTEKTKDGVCALEVLVRRPFSFRSGNKTTWWKRRLYPFLQVDTEAPSNLDSKADLESPRHSSTVRRGAITKLISEYRITCLTQVSFIKKLYDQKLINEQATELVSNMLAQIDVTMNKSDVKDFFKKSSLMKTAITYGTMEIIVQCLEKFPYLIWAEMEGQTMVQIAIAERNDKVFNFICEKSEEDMDELNSRMDERGNTILHYAAHIAPSHQLNSVSGAAFQMQREAQWFKGVESILLERYRLVRNKAGITAQCIFTEKHKDLVMEGEKWMRGTSHSCMLVATLISIVAFAAAFTVPGGHYNDAKRDAIDSLPILLNSNSFIVFAVADALALFSSGTSVLMFLAILTSRYSEEDFVKELPQKFILGLATLFISMATMMIAFSSAIYIMLFPRWTWIIIPITLLGCVQVALFVWLLFPLFVEMVHSTYWPTVFHKKSLRLGSGS</sequence>
<evidence type="ECO:0000259" key="3">
    <source>
        <dbReference type="Pfam" id="PF13962"/>
    </source>
</evidence>
<keyword evidence="2" id="KW-1133">Transmembrane helix</keyword>
<feature type="transmembrane region" description="Helical" evidence="2">
    <location>
        <begin position="783"/>
        <end position="805"/>
    </location>
</feature>
<keyword evidence="2" id="KW-0472">Membrane</keyword>
<accession>A0A4Y7KJ73</accession>
<dbReference type="InterPro" id="IPR036770">
    <property type="entry name" value="Ankyrin_rpt-contain_sf"/>
</dbReference>
<dbReference type="Gene3D" id="1.25.40.20">
    <property type="entry name" value="Ankyrin repeat-containing domain"/>
    <property type="match status" value="2"/>
</dbReference>
<evidence type="ECO:0000313" key="4">
    <source>
        <dbReference type="EMBL" id="RZC72118.1"/>
    </source>
</evidence>
<dbReference type="AlphaFoldDB" id="A0A4Y7KJ73"/>
<dbReference type="PROSITE" id="PS50297">
    <property type="entry name" value="ANK_REP_REGION"/>
    <property type="match status" value="1"/>
</dbReference>
<feature type="transmembrane region" description="Helical" evidence="2">
    <location>
        <begin position="198"/>
        <end position="221"/>
    </location>
</feature>
<name>A0A4Y7KJ73_PAPSO</name>
<proteinExistence type="predicted"/>
<feature type="transmembrane region" description="Helical" evidence="2">
    <location>
        <begin position="171"/>
        <end position="192"/>
    </location>
</feature>
<evidence type="ECO:0000256" key="2">
    <source>
        <dbReference type="SAM" id="Phobius"/>
    </source>
</evidence>
<keyword evidence="5" id="KW-1185">Reference proteome</keyword>
<protein>
    <recommendedName>
        <fullName evidence="3">PGG domain-containing protein</fullName>
    </recommendedName>
</protein>
<feature type="transmembrane region" description="Helical" evidence="2">
    <location>
        <begin position="6"/>
        <end position="29"/>
    </location>
</feature>
<feature type="transmembrane region" description="Helical" evidence="2">
    <location>
        <begin position="737"/>
        <end position="762"/>
    </location>
</feature>
<dbReference type="GO" id="GO:0016020">
    <property type="term" value="C:membrane"/>
    <property type="evidence" value="ECO:0007669"/>
    <property type="project" value="TreeGrafter"/>
</dbReference>
<dbReference type="EMBL" id="CM010721">
    <property type="protein sequence ID" value="RZC72118.1"/>
    <property type="molecule type" value="Genomic_DNA"/>
</dbReference>
<dbReference type="PROSITE" id="PS50088">
    <property type="entry name" value="ANK_REPEAT"/>
    <property type="match status" value="1"/>
</dbReference>
<feature type="repeat" description="ANK" evidence="1">
    <location>
        <begin position="316"/>
        <end position="348"/>
    </location>
</feature>
<gene>
    <name evidence="4" type="ORF">C5167_035344</name>
</gene>
<dbReference type="InterPro" id="IPR026961">
    <property type="entry name" value="PGG_dom"/>
</dbReference>
<feature type="transmembrane region" description="Helical" evidence="2">
    <location>
        <begin position="87"/>
        <end position="108"/>
    </location>
</feature>
<evidence type="ECO:0000256" key="1">
    <source>
        <dbReference type="PROSITE-ProRule" id="PRU00023"/>
    </source>
</evidence>
<feature type="transmembrane region" description="Helical" evidence="2">
    <location>
        <begin position="128"/>
        <end position="150"/>
    </location>
</feature>
<dbReference type="SMART" id="SM00248">
    <property type="entry name" value="ANK"/>
    <property type="match status" value="4"/>
</dbReference>
<evidence type="ECO:0000313" key="5">
    <source>
        <dbReference type="Proteomes" id="UP000316621"/>
    </source>
</evidence>
<dbReference type="Pfam" id="PF12796">
    <property type="entry name" value="Ank_2"/>
    <property type="match status" value="1"/>
</dbReference>
<keyword evidence="2" id="KW-0812">Transmembrane</keyword>
<dbReference type="PANTHER" id="PTHR24177:SF365">
    <property type="entry name" value="ANKYRIN REPEAT-CONTAINING PROTEIN NPR4-LIKE ISOFORM X1"/>
    <property type="match status" value="1"/>
</dbReference>
<reference evidence="4 5" key="1">
    <citation type="journal article" date="2018" name="Science">
        <title>The opium poppy genome and morphinan production.</title>
        <authorList>
            <person name="Guo L."/>
            <person name="Winzer T."/>
            <person name="Yang X."/>
            <person name="Li Y."/>
            <person name="Ning Z."/>
            <person name="He Z."/>
            <person name="Teodor R."/>
            <person name="Lu Y."/>
            <person name="Bowser T.A."/>
            <person name="Graham I.A."/>
            <person name="Ye K."/>
        </authorList>
    </citation>
    <scope>NUCLEOTIDE SEQUENCE [LARGE SCALE GENOMIC DNA]</scope>
    <source>
        <strain evidence="5">cv. HN1</strain>
        <tissue evidence="4">Leaves</tissue>
    </source>
</reference>